<dbReference type="EMBL" id="AYTF01000002">
    <property type="protein sequence ID" value="ESV61575.1"/>
    <property type="molecule type" value="Genomic_DNA"/>
</dbReference>
<name>A0A829M6Q4_9MYCO</name>
<dbReference type="Proteomes" id="UP000018502">
    <property type="component" value="Unassembled WGS sequence"/>
</dbReference>
<evidence type="ECO:0000313" key="2">
    <source>
        <dbReference type="EMBL" id="ESV61575.1"/>
    </source>
</evidence>
<proteinExistence type="predicted"/>
<protein>
    <submittedName>
        <fullName evidence="2">Uncharacterized protein</fullName>
    </submittedName>
</protein>
<dbReference type="AlphaFoldDB" id="A0A829M6Q4"/>
<evidence type="ECO:0000313" key="3">
    <source>
        <dbReference type="Proteomes" id="UP000018502"/>
    </source>
</evidence>
<sequence length="84" mass="9206">MFASTTPPSALRGRRARGHIEIGDADNSVDRSQVTAKIGDERPQKRGRPSPGGEEARVVVHQPRGVGLRHTRHSRVTPLYTRTG</sequence>
<organism evidence="2 3">
    <name type="scientific">Mycobacteroides abscessus MAB_091912_2446</name>
    <dbReference type="NCBI Taxonomy" id="1335414"/>
    <lineage>
        <taxon>Bacteria</taxon>
        <taxon>Bacillati</taxon>
        <taxon>Actinomycetota</taxon>
        <taxon>Actinomycetes</taxon>
        <taxon>Mycobacteriales</taxon>
        <taxon>Mycobacteriaceae</taxon>
        <taxon>Mycobacteroides</taxon>
        <taxon>Mycobacteroides abscessus</taxon>
    </lineage>
</organism>
<comment type="caution">
    <text evidence="2">The sequence shown here is derived from an EMBL/GenBank/DDBJ whole genome shotgun (WGS) entry which is preliminary data.</text>
</comment>
<evidence type="ECO:0000256" key="1">
    <source>
        <dbReference type="SAM" id="MobiDB-lite"/>
    </source>
</evidence>
<reference evidence="2 3" key="1">
    <citation type="journal article" date="2014" name="Emerg. Infect. Dis.">
        <title>High-level Relatedness among Mycobacterium abscessus subsp. massiliense Strains from Widely Separated Outbreaks.</title>
        <authorList>
            <person name="Tettelin H."/>
            <person name="Davidson R.M."/>
            <person name="Agrawal S."/>
            <person name="Aitken M.L."/>
            <person name="Shallom S."/>
            <person name="Hasan N.A."/>
            <person name="Strong M."/>
            <person name="Nogueira de Moura V.C."/>
            <person name="De Groote M.A."/>
            <person name="Duarte R.S."/>
            <person name="Hine E."/>
            <person name="Parankush S."/>
            <person name="Su Q."/>
            <person name="Daugherty S.C."/>
            <person name="Fraser C.M."/>
            <person name="Brown-Elliott B.A."/>
            <person name="Wallace R.J.Jr."/>
            <person name="Holland S.M."/>
            <person name="Sampaio E.P."/>
            <person name="Olivier K.N."/>
            <person name="Jackson M."/>
            <person name="Zelazny A.M."/>
        </authorList>
    </citation>
    <scope>NUCLEOTIDE SEQUENCE [LARGE SCALE GENOMIC DNA]</scope>
    <source>
        <strain evidence="2 3">MAB_091912_2446</strain>
    </source>
</reference>
<feature type="region of interest" description="Disordered" evidence="1">
    <location>
        <begin position="1"/>
        <end position="56"/>
    </location>
</feature>
<gene>
    <name evidence="2" type="ORF">L833_3970</name>
</gene>
<accession>A0A829M6Q4</accession>